<evidence type="ECO:0000256" key="5">
    <source>
        <dbReference type="SAM" id="MobiDB-lite"/>
    </source>
</evidence>
<evidence type="ECO:0000259" key="6">
    <source>
        <dbReference type="PROSITE" id="PS50222"/>
    </source>
</evidence>
<dbReference type="Pfam" id="PF13499">
    <property type="entry name" value="EF-hand_7"/>
    <property type="match status" value="1"/>
</dbReference>
<keyword evidence="3" id="KW-0106">Calcium</keyword>
<dbReference type="SUPFAM" id="SSF47473">
    <property type="entry name" value="EF-hand"/>
    <property type="match status" value="1"/>
</dbReference>
<sequence>NDSPVTETLYRYKENLETIFRAIDTDNSGYISMEEFEEACILLSRHTNSPISQEHITQMARNIDLNKDGRIDFNEFLEAFRIVDKFGKDLLSRRQSQDNPSETTEGSPGIVSPEYVDWSPRKSNGEL</sequence>
<evidence type="ECO:0000313" key="8">
    <source>
        <dbReference type="Proteomes" id="UP001208570"/>
    </source>
</evidence>
<comment type="caution">
    <text evidence="7">The sequence shown here is derived from an EMBL/GenBank/DDBJ whole genome shotgun (WGS) entry which is preliminary data.</text>
</comment>
<feature type="compositionally biased region" description="Polar residues" evidence="5">
    <location>
        <begin position="97"/>
        <end position="106"/>
    </location>
</feature>
<proteinExistence type="predicted"/>
<dbReference type="CDD" id="cd00051">
    <property type="entry name" value="EFh"/>
    <property type="match status" value="1"/>
</dbReference>
<keyword evidence="4" id="KW-0464">Manganese</keyword>
<evidence type="ECO:0000313" key="7">
    <source>
        <dbReference type="EMBL" id="KAK2144708.1"/>
    </source>
</evidence>
<dbReference type="PROSITE" id="PS50222">
    <property type="entry name" value="EF_HAND_2"/>
    <property type="match status" value="2"/>
</dbReference>
<protein>
    <recommendedName>
        <fullName evidence="6">EF-hand domain-containing protein</fullName>
    </recommendedName>
</protein>
<comment type="cofactor">
    <cofactor evidence="1">
        <name>Mn(2+)</name>
        <dbReference type="ChEBI" id="CHEBI:29035"/>
    </cofactor>
</comment>
<gene>
    <name evidence="7" type="ORF">LSH36_736g00000</name>
</gene>
<dbReference type="EMBL" id="JAODUP010000736">
    <property type="protein sequence ID" value="KAK2144708.1"/>
    <property type="molecule type" value="Genomic_DNA"/>
</dbReference>
<feature type="region of interest" description="Disordered" evidence="5">
    <location>
        <begin position="92"/>
        <end position="127"/>
    </location>
</feature>
<keyword evidence="8" id="KW-1185">Reference proteome</keyword>
<dbReference type="GO" id="GO:0005509">
    <property type="term" value="F:calcium ion binding"/>
    <property type="evidence" value="ECO:0007669"/>
    <property type="project" value="InterPro"/>
</dbReference>
<dbReference type="SMART" id="SM00054">
    <property type="entry name" value="EFh"/>
    <property type="match status" value="2"/>
</dbReference>
<dbReference type="InterPro" id="IPR051134">
    <property type="entry name" value="PPP_phosphatase"/>
</dbReference>
<dbReference type="InterPro" id="IPR018247">
    <property type="entry name" value="EF_Hand_1_Ca_BS"/>
</dbReference>
<dbReference type="PANTHER" id="PTHR45668:SF5">
    <property type="entry name" value="SERINE_THREONINE-PROTEIN PHOSPHATASE 5"/>
    <property type="match status" value="1"/>
</dbReference>
<dbReference type="AlphaFoldDB" id="A0AAD9J1R3"/>
<name>A0AAD9J1R3_9ANNE</name>
<dbReference type="PANTHER" id="PTHR45668">
    <property type="entry name" value="SERINE/THREONINE-PROTEIN PHOSPHATASE 5-RELATED"/>
    <property type="match status" value="1"/>
</dbReference>
<evidence type="ECO:0000256" key="2">
    <source>
        <dbReference type="ARBA" id="ARBA00022723"/>
    </source>
</evidence>
<evidence type="ECO:0000256" key="1">
    <source>
        <dbReference type="ARBA" id="ARBA00001936"/>
    </source>
</evidence>
<dbReference type="InterPro" id="IPR002048">
    <property type="entry name" value="EF_hand_dom"/>
</dbReference>
<dbReference type="Proteomes" id="UP001208570">
    <property type="component" value="Unassembled WGS sequence"/>
</dbReference>
<feature type="non-terminal residue" evidence="7">
    <location>
        <position position="1"/>
    </location>
</feature>
<keyword evidence="2" id="KW-0479">Metal-binding</keyword>
<evidence type="ECO:0000256" key="3">
    <source>
        <dbReference type="ARBA" id="ARBA00022837"/>
    </source>
</evidence>
<accession>A0AAD9J1R3</accession>
<dbReference type="PROSITE" id="PS00018">
    <property type="entry name" value="EF_HAND_1"/>
    <property type="match status" value="2"/>
</dbReference>
<organism evidence="7 8">
    <name type="scientific">Paralvinella palmiformis</name>
    <dbReference type="NCBI Taxonomy" id="53620"/>
    <lineage>
        <taxon>Eukaryota</taxon>
        <taxon>Metazoa</taxon>
        <taxon>Spiralia</taxon>
        <taxon>Lophotrochozoa</taxon>
        <taxon>Annelida</taxon>
        <taxon>Polychaeta</taxon>
        <taxon>Sedentaria</taxon>
        <taxon>Canalipalpata</taxon>
        <taxon>Terebellida</taxon>
        <taxon>Terebelliformia</taxon>
        <taxon>Alvinellidae</taxon>
        <taxon>Paralvinella</taxon>
    </lineage>
</organism>
<reference evidence="7" key="1">
    <citation type="journal article" date="2023" name="Mol. Biol. Evol.">
        <title>Third-Generation Sequencing Reveals the Adaptive Role of the Epigenome in Three Deep-Sea Polychaetes.</title>
        <authorList>
            <person name="Perez M."/>
            <person name="Aroh O."/>
            <person name="Sun Y."/>
            <person name="Lan Y."/>
            <person name="Juniper S.K."/>
            <person name="Young C.R."/>
            <person name="Angers B."/>
            <person name="Qian P.Y."/>
        </authorList>
    </citation>
    <scope>NUCLEOTIDE SEQUENCE</scope>
    <source>
        <strain evidence="7">P08H-3</strain>
    </source>
</reference>
<evidence type="ECO:0000256" key="4">
    <source>
        <dbReference type="ARBA" id="ARBA00023211"/>
    </source>
</evidence>
<feature type="domain" description="EF-hand" evidence="6">
    <location>
        <begin position="11"/>
        <end position="46"/>
    </location>
</feature>
<dbReference type="Gene3D" id="1.10.238.10">
    <property type="entry name" value="EF-hand"/>
    <property type="match status" value="1"/>
</dbReference>
<dbReference type="InterPro" id="IPR011992">
    <property type="entry name" value="EF-hand-dom_pair"/>
</dbReference>
<feature type="domain" description="EF-hand" evidence="6">
    <location>
        <begin position="51"/>
        <end position="86"/>
    </location>
</feature>